<dbReference type="GO" id="GO:0005737">
    <property type="term" value="C:cytoplasm"/>
    <property type="evidence" value="ECO:0007669"/>
    <property type="project" value="UniProtKB-ARBA"/>
</dbReference>
<dbReference type="SUPFAM" id="SSF47923">
    <property type="entry name" value="Ypt/Rab-GAP domain of gyp1p"/>
    <property type="match status" value="2"/>
</dbReference>
<name>U4UYP2_DENPD</name>
<gene>
    <name evidence="4" type="ORF">D910_12778</name>
</gene>
<proteinExistence type="predicted"/>
<evidence type="ECO:0000256" key="1">
    <source>
        <dbReference type="ARBA" id="ARBA00022468"/>
    </source>
</evidence>
<dbReference type="InterPro" id="IPR035969">
    <property type="entry name" value="Rab-GAP_TBC_sf"/>
</dbReference>
<reference evidence="4 5" key="1">
    <citation type="journal article" date="2013" name="Genome Biol.">
        <title>Draft genome of the mountain pine beetle, Dendroctonus ponderosae Hopkins, a major forest pest.</title>
        <authorList>
            <person name="Keeling C.I."/>
            <person name="Yuen M.M."/>
            <person name="Liao N.Y."/>
            <person name="Docking T.R."/>
            <person name="Chan S.K."/>
            <person name="Taylor G.A."/>
            <person name="Palmquist D.L."/>
            <person name="Jackman S.D."/>
            <person name="Nguyen A."/>
            <person name="Li M."/>
            <person name="Henderson H."/>
            <person name="Janes J.K."/>
            <person name="Zhao Y."/>
            <person name="Pandoh P."/>
            <person name="Moore R."/>
            <person name="Sperling F.A."/>
            <person name="Huber D.P."/>
            <person name="Birol I."/>
            <person name="Jones S.J."/>
            <person name="Bohlmann J."/>
        </authorList>
    </citation>
    <scope>NUCLEOTIDE SEQUENCE</scope>
</reference>
<dbReference type="Pfam" id="PF00566">
    <property type="entry name" value="RabGAP-TBC"/>
    <property type="match status" value="1"/>
</dbReference>
<dbReference type="Gene3D" id="1.10.472.80">
    <property type="entry name" value="Ypt/Rab-GAP domain of gyp1p, domain 3"/>
    <property type="match status" value="1"/>
</dbReference>
<dbReference type="FunFam" id="1.10.472.80:FF:000005">
    <property type="entry name" value="TBC1 domain family member 15"/>
    <property type="match status" value="1"/>
</dbReference>
<evidence type="ECO:0000313" key="4">
    <source>
        <dbReference type="EMBL" id="ERL95516.1"/>
    </source>
</evidence>
<dbReference type="AlphaFoldDB" id="U4UYP2"/>
<dbReference type="OrthoDB" id="10264062at2759"/>
<dbReference type="EMBL" id="KB632431">
    <property type="protein sequence ID" value="ERL95516.1"/>
    <property type="molecule type" value="Genomic_DNA"/>
</dbReference>
<protein>
    <recommendedName>
        <fullName evidence="3">Rab-GAP TBC domain-containing protein</fullName>
    </recommendedName>
</protein>
<dbReference type="Gene3D" id="1.10.8.270">
    <property type="entry name" value="putative rabgap domain of human tbc1 domain family member 14 like domains"/>
    <property type="match status" value="1"/>
</dbReference>
<evidence type="ECO:0000313" key="5">
    <source>
        <dbReference type="Proteomes" id="UP000030742"/>
    </source>
</evidence>
<accession>U4UYP2</accession>
<feature type="domain" description="Rab-GAP TBC" evidence="3">
    <location>
        <begin position="336"/>
        <end position="564"/>
    </location>
</feature>
<dbReference type="SMART" id="SM00164">
    <property type="entry name" value="TBC"/>
    <property type="match status" value="1"/>
</dbReference>
<evidence type="ECO:0000256" key="2">
    <source>
        <dbReference type="SAM" id="MobiDB-lite"/>
    </source>
</evidence>
<dbReference type="Proteomes" id="UP000030742">
    <property type="component" value="Unassembled WGS sequence"/>
</dbReference>
<dbReference type="STRING" id="77166.U4UYP2"/>
<feature type="non-terminal residue" evidence="4">
    <location>
        <position position="1"/>
    </location>
</feature>
<organism evidence="4 5">
    <name type="scientific">Dendroctonus ponderosae</name>
    <name type="common">Mountain pine beetle</name>
    <dbReference type="NCBI Taxonomy" id="77166"/>
    <lineage>
        <taxon>Eukaryota</taxon>
        <taxon>Metazoa</taxon>
        <taxon>Ecdysozoa</taxon>
        <taxon>Arthropoda</taxon>
        <taxon>Hexapoda</taxon>
        <taxon>Insecta</taxon>
        <taxon>Pterygota</taxon>
        <taxon>Neoptera</taxon>
        <taxon>Endopterygota</taxon>
        <taxon>Coleoptera</taxon>
        <taxon>Polyphaga</taxon>
        <taxon>Cucujiformia</taxon>
        <taxon>Curculionidae</taxon>
        <taxon>Scolytinae</taxon>
        <taxon>Dendroctonus</taxon>
    </lineage>
</organism>
<dbReference type="PANTHER" id="PTHR22957:SF645">
    <property type="entry name" value="LD27216P"/>
    <property type="match status" value="1"/>
</dbReference>
<dbReference type="GO" id="GO:0005096">
    <property type="term" value="F:GTPase activator activity"/>
    <property type="evidence" value="ECO:0007669"/>
    <property type="project" value="UniProtKB-KW"/>
</dbReference>
<keyword evidence="1" id="KW-0343">GTPase activation</keyword>
<evidence type="ECO:0000259" key="3">
    <source>
        <dbReference type="PROSITE" id="PS50086"/>
    </source>
</evidence>
<sequence length="677" mass="79203">YWGIFDQFFSVFLHQRHRPQKQVVPTVQVFSHATYFPIMDDIVGDKNAKFKELYNQDGVFLRQAGEMYTPMFGCTGSLYLWEHISDAESKPEVPSRFLEWRPQDFVELKTALDEGSEEWTLIESVKKRCRTSSGNMVKDFLNSIGNLNVCFSNIKSLRCSKHDVLTTFYDGSCELLASFVFPTSESREHFLGTIQAFVRLQPTRRDKSLFIVYDAASPGFKDLEKSFAALDLKTDSSFWSLLKNIKSNPYEKSMEAFAKVTGYVYNSVDDEEHYMAQDDLQRSISEIGDDASAYAVYDIPNCLPMRVDYPRCNPLTREQWRAQLNGEGQLEDVESIKTLIFRGAIWKFLLGYYPWDSTEKERHALDISKMESYYKIKMQWTTFSKEQEDNFSDFSQRKSLIEKDVNRWEKCWYILSRYQLNIVFRTDRVLDFYAGENNYNIFSLNNILLTYLLYNFDLGYVQGMSDLLSPIYMLLRCEVEAFWCFVGFMKQVMSNFDYDQNAMKEQLKSMYLLVNFIDPQLSKYFEDHECANMYFCFRWLLVWYKRELQQDEVARLWEVLWTGYPCKNFHLLIGVAILEHERDALMGDNNGFTEILKFINELTGKLDINLMINHAEGIYHQIKDADHLTDAVRNILGIPVAEASGLQSKPEDDGSPRKGVSEPDEIEFEKSIYSNFL</sequence>
<dbReference type="PANTHER" id="PTHR22957">
    <property type="entry name" value="TBC1 DOMAIN FAMILY MEMBER GTPASE-ACTIVATING PROTEIN"/>
    <property type="match status" value="1"/>
</dbReference>
<dbReference type="PROSITE" id="PS50086">
    <property type="entry name" value="TBC_RABGAP"/>
    <property type="match status" value="1"/>
</dbReference>
<feature type="compositionally biased region" description="Basic and acidic residues" evidence="2">
    <location>
        <begin position="649"/>
        <end position="661"/>
    </location>
</feature>
<dbReference type="InterPro" id="IPR000195">
    <property type="entry name" value="Rab-GAP-TBC_dom"/>
</dbReference>
<feature type="region of interest" description="Disordered" evidence="2">
    <location>
        <begin position="645"/>
        <end position="665"/>
    </location>
</feature>